<dbReference type="PANTHER" id="PTHR10578:SF143">
    <property type="entry name" value="FMN-DEPENDENT ALPHA-HYDROXY ACID DEHYDROGENASE PB1A11.03"/>
    <property type="match status" value="1"/>
</dbReference>
<organism evidence="6 7">
    <name type="scientific">Piloderma croceum (strain F 1598)</name>
    <dbReference type="NCBI Taxonomy" id="765440"/>
    <lineage>
        <taxon>Eukaryota</taxon>
        <taxon>Fungi</taxon>
        <taxon>Dikarya</taxon>
        <taxon>Basidiomycota</taxon>
        <taxon>Agaricomycotina</taxon>
        <taxon>Agaricomycetes</taxon>
        <taxon>Agaricomycetidae</taxon>
        <taxon>Atheliales</taxon>
        <taxon>Atheliaceae</taxon>
        <taxon>Piloderma</taxon>
    </lineage>
</organism>
<evidence type="ECO:0000256" key="2">
    <source>
        <dbReference type="ARBA" id="ARBA00023002"/>
    </source>
</evidence>
<feature type="domain" description="FMN hydroxy acid dehydrogenase" evidence="5">
    <location>
        <begin position="27"/>
        <end position="412"/>
    </location>
</feature>
<dbReference type="InParanoid" id="A0A0C3B457"/>
<feature type="binding site" evidence="4">
    <location>
        <position position="283"/>
    </location>
    <ligand>
        <name>FMN</name>
        <dbReference type="ChEBI" id="CHEBI:58210"/>
    </ligand>
</feature>
<dbReference type="EMBL" id="KN833168">
    <property type="protein sequence ID" value="KIM72057.1"/>
    <property type="molecule type" value="Genomic_DNA"/>
</dbReference>
<dbReference type="Proteomes" id="UP000054166">
    <property type="component" value="Unassembled WGS sequence"/>
</dbReference>
<proteinExistence type="inferred from homology"/>
<dbReference type="InterPro" id="IPR037396">
    <property type="entry name" value="FMN_HAD"/>
</dbReference>
<evidence type="ECO:0000256" key="1">
    <source>
        <dbReference type="ARBA" id="ARBA00001917"/>
    </source>
</evidence>
<evidence type="ECO:0000256" key="4">
    <source>
        <dbReference type="PIRSR" id="PIRSR000138-2"/>
    </source>
</evidence>
<dbReference type="InterPro" id="IPR000262">
    <property type="entry name" value="FMN-dep_DH"/>
</dbReference>
<dbReference type="PANTHER" id="PTHR10578">
    <property type="entry name" value="S -2-HYDROXY-ACID OXIDASE-RELATED"/>
    <property type="match status" value="1"/>
</dbReference>
<dbReference type="STRING" id="765440.A0A0C3B457"/>
<dbReference type="OrthoDB" id="25826at2759"/>
<dbReference type="Gene3D" id="3.20.20.70">
    <property type="entry name" value="Aldolase class I"/>
    <property type="match status" value="1"/>
</dbReference>
<dbReference type="PROSITE" id="PS51349">
    <property type="entry name" value="FMN_HYDROXY_ACID_DH_2"/>
    <property type="match status" value="1"/>
</dbReference>
<evidence type="ECO:0000256" key="3">
    <source>
        <dbReference type="ARBA" id="ARBA00024042"/>
    </source>
</evidence>
<feature type="binding site" evidence="4">
    <location>
        <position position="161"/>
    </location>
    <ligand>
        <name>FMN</name>
        <dbReference type="ChEBI" id="CHEBI:58210"/>
    </ligand>
</feature>
<dbReference type="Pfam" id="PF01070">
    <property type="entry name" value="FMN_dh"/>
    <property type="match status" value="1"/>
</dbReference>
<reference evidence="7" key="2">
    <citation type="submission" date="2015-01" db="EMBL/GenBank/DDBJ databases">
        <title>Evolutionary Origins and Diversification of the Mycorrhizal Mutualists.</title>
        <authorList>
            <consortium name="DOE Joint Genome Institute"/>
            <consortium name="Mycorrhizal Genomics Consortium"/>
            <person name="Kohler A."/>
            <person name="Kuo A."/>
            <person name="Nagy L.G."/>
            <person name="Floudas D."/>
            <person name="Copeland A."/>
            <person name="Barry K.W."/>
            <person name="Cichocki N."/>
            <person name="Veneault-Fourrey C."/>
            <person name="LaButti K."/>
            <person name="Lindquist E.A."/>
            <person name="Lipzen A."/>
            <person name="Lundell T."/>
            <person name="Morin E."/>
            <person name="Murat C."/>
            <person name="Riley R."/>
            <person name="Ohm R."/>
            <person name="Sun H."/>
            <person name="Tunlid A."/>
            <person name="Henrissat B."/>
            <person name="Grigoriev I.V."/>
            <person name="Hibbett D.S."/>
            <person name="Martin F."/>
        </authorList>
    </citation>
    <scope>NUCLEOTIDE SEQUENCE [LARGE SCALE GENOMIC DNA]</scope>
    <source>
        <strain evidence="7">F 1598</strain>
    </source>
</reference>
<evidence type="ECO:0000313" key="7">
    <source>
        <dbReference type="Proteomes" id="UP000054166"/>
    </source>
</evidence>
<name>A0A0C3B457_PILCF</name>
<feature type="binding site" evidence="4">
    <location>
        <position position="310"/>
    </location>
    <ligand>
        <name>glyoxylate</name>
        <dbReference type="ChEBI" id="CHEBI:36655"/>
    </ligand>
</feature>
<feature type="binding site" evidence="4">
    <location>
        <position position="191"/>
    </location>
    <ligand>
        <name>FMN</name>
        <dbReference type="ChEBI" id="CHEBI:58210"/>
    </ligand>
</feature>
<dbReference type="AlphaFoldDB" id="A0A0C3B457"/>
<dbReference type="InterPro" id="IPR012133">
    <property type="entry name" value="Alpha-hydoxy_acid_DH_FMN"/>
</dbReference>
<feature type="binding site" evidence="4">
    <location>
        <position position="139"/>
    </location>
    <ligand>
        <name>FMN</name>
        <dbReference type="ChEBI" id="CHEBI:58210"/>
    </ligand>
</feature>
<feature type="binding site" evidence="4">
    <location>
        <begin position="110"/>
        <end position="112"/>
    </location>
    <ligand>
        <name>FMN</name>
        <dbReference type="ChEBI" id="CHEBI:58210"/>
    </ligand>
</feature>
<keyword evidence="2" id="KW-0560">Oxidoreductase</keyword>
<keyword evidence="7" id="KW-1185">Reference proteome</keyword>
<reference evidence="6 7" key="1">
    <citation type="submission" date="2014-04" db="EMBL/GenBank/DDBJ databases">
        <authorList>
            <consortium name="DOE Joint Genome Institute"/>
            <person name="Kuo A."/>
            <person name="Tarkka M."/>
            <person name="Buscot F."/>
            <person name="Kohler A."/>
            <person name="Nagy L.G."/>
            <person name="Floudas D."/>
            <person name="Copeland A."/>
            <person name="Barry K.W."/>
            <person name="Cichocki N."/>
            <person name="Veneault-Fourrey C."/>
            <person name="LaButti K."/>
            <person name="Lindquist E.A."/>
            <person name="Lipzen A."/>
            <person name="Lundell T."/>
            <person name="Morin E."/>
            <person name="Murat C."/>
            <person name="Sun H."/>
            <person name="Tunlid A."/>
            <person name="Henrissat B."/>
            <person name="Grigoriev I.V."/>
            <person name="Hibbett D.S."/>
            <person name="Martin F."/>
            <person name="Nordberg H.P."/>
            <person name="Cantor M.N."/>
            <person name="Hua S.X."/>
        </authorList>
    </citation>
    <scope>NUCLEOTIDE SEQUENCE [LARGE SCALE GENOMIC DNA]</scope>
    <source>
        <strain evidence="6 7">F 1598</strain>
    </source>
</reference>
<dbReference type="SUPFAM" id="SSF51395">
    <property type="entry name" value="FMN-linked oxidoreductases"/>
    <property type="match status" value="1"/>
</dbReference>
<dbReference type="GO" id="GO:0016491">
    <property type="term" value="F:oxidoreductase activity"/>
    <property type="evidence" value="ECO:0007669"/>
    <property type="project" value="UniProtKB-KW"/>
</dbReference>
<evidence type="ECO:0000259" key="5">
    <source>
        <dbReference type="PROSITE" id="PS51349"/>
    </source>
</evidence>
<gene>
    <name evidence="6" type="ORF">PILCRDRAFT_99416</name>
</gene>
<feature type="binding site" evidence="4">
    <location>
        <position position="57"/>
    </location>
    <ligand>
        <name>glyoxylate</name>
        <dbReference type="ChEBI" id="CHEBI:36655"/>
    </ligand>
</feature>
<dbReference type="HOGENOM" id="CLU_020639_0_1_1"/>
<sequence>MLTHRQHPDPQPAHLQLSIYEAGLKGDKPSITYDFNTWEALAYQKLPGTSPDVHAGYVHGSAGTGSTNQANKDVFKRWGIIPSRLIPTIMPDLTTTVLGRKLPYPIALAPIGVHSIFHPDKEVGVAKDAEEVGVPYTMSTASSTSIEEAGAANGSGERWYQLYWPQNEHNNITLSLLKRAKASGFSVLVVTLNTYILGWRPSDLDSGYNPFLLPDTTGVAIGMSDPVFHAQWAAEHGGKEPGEASELKESSPCWDHIIFPGVSHSWEDLKFLKENWDGPIVLKGIQTVRDAKKAGEANMDGIIVSNYGGRQIDGCVASLDCLPPIIEAVGDKLDVMYNSGVRTGSDVIKALALGAKLVFIGPPYIYGLAIGGQEGVKHVLGAILPDLDLTLQMSGIPSVKSHDLEKLRTLRLN</sequence>
<evidence type="ECO:0000313" key="6">
    <source>
        <dbReference type="EMBL" id="KIM72057.1"/>
    </source>
</evidence>
<keyword evidence="4" id="KW-0288">FMN</keyword>
<protein>
    <recommendedName>
        <fullName evidence="5">FMN hydroxy acid dehydrogenase domain-containing protein</fullName>
    </recommendedName>
</protein>
<dbReference type="PIRSF" id="PIRSF000138">
    <property type="entry name" value="Al-hdrx_acd_dh"/>
    <property type="match status" value="1"/>
</dbReference>
<dbReference type="GO" id="GO:0010181">
    <property type="term" value="F:FMN binding"/>
    <property type="evidence" value="ECO:0007669"/>
    <property type="project" value="InterPro"/>
</dbReference>
<dbReference type="InterPro" id="IPR013785">
    <property type="entry name" value="Aldolase_TIM"/>
</dbReference>
<feature type="binding site" evidence="4">
    <location>
        <position position="305"/>
    </location>
    <ligand>
        <name>FMN</name>
        <dbReference type="ChEBI" id="CHEBI:58210"/>
    </ligand>
</feature>
<comment type="cofactor">
    <cofactor evidence="1">
        <name>FMN</name>
        <dbReference type="ChEBI" id="CHEBI:58210"/>
    </cofactor>
</comment>
<keyword evidence="4" id="KW-0285">Flavoprotein</keyword>
<dbReference type="FunCoup" id="A0A0C3B457">
    <property type="interactions" value="92"/>
</dbReference>
<accession>A0A0C3B457</accession>
<feature type="binding site" evidence="4">
    <location>
        <position position="163"/>
    </location>
    <ligand>
        <name>glyoxylate</name>
        <dbReference type="ChEBI" id="CHEBI:36655"/>
    </ligand>
</feature>
<comment type="similarity">
    <text evidence="3">Belongs to the FMN-dependent alpha-hydroxy acid dehydrogenase family.</text>
</comment>
<feature type="binding site" evidence="4">
    <location>
        <position position="200"/>
    </location>
    <ligand>
        <name>glyoxylate</name>
        <dbReference type="ChEBI" id="CHEBI:36655"/>
    </ligand>
</feature>